<dbReference type="InParanoid" id="A0A0D0AFD8"/>
<evidence type="ECO:0000313" key="2">
    <source>
        <dbReference type="Proteomes" id="UP000054485"/>
    </source>
</evidence>
<evidence type="ECO:0000313" key="1">
    <source>
        <dbReference type="EMBL" id="KIK36844.1"/>
    </source>
</evidence>
<dbReference type="Proteomes" id="UP000054485">
    <property type="component" value="Unassembled WGS sequence"/>
</dbReference>
<name>A0A0D0AFD8_9AGAM</name>
<keyword evidence="2" id="KW-1185">Reference proteome</keyword>
<sequence>MVLSCAGTVRPRSSGLCSGRVQWTCTCSTSTRWVSSAMSMMPNSSISKNGNPKRLLCKANGTSINLARDRGGCDSVRGTL</sequence>
<proteinExistence type="predicted"/>
<gene>
    <name evidence="1" type="ORF">CY34DRAFT_490358</name>
</gene>
<protein>
    <submittedName>
        <fullName evidence="1">Uncharacterized protein</fullName>
    </submittedName>
</protein>
<dbReference type="EMBL" id="KN835494">
    <property type="protein sequence ID" value="KIK36844.1"/>
    <property type="molecule type" value="Genomic_DNA"/>
</dbReference>
<accession>A0A0D0AFD8</accession>
<dbReference type="HOGENOM" id="CLU_2591384_0_0_1"/>
<reference evidence="2" key="2">
    <citation type="submission" date="2015-01" db="EMBL/GenBank/DDBJ databases">
        <title>Evolutionary Origins and Diversification of the Mycorrhizal Mutualists.</title>
        <authorList>
            <consortium name="DOE Joint Genome Institute"/>
            <consortium name="Mycorrhizal Genomics Consortium"/>
            <person name="Kohler A."/>
            <person name="Kuo A."/>
            <person name="Nagy L.G."/>
            <person name="Floudas D."/>
            <person name="Copeland A."/>
            <person name="Barry K.W."/>
            <person name="Cichocki N."/>
            <person name="Veneault-Fourrey C."/>
            <person name="LaButti K."/>
            <person name="Lindquist E.A."/>
            <person name="Lipzen A."/>
            <person name="Lundell T."/>
            <person name="Morin E."/>
            <person name="Murat C."/>
            <person name="Riley R."/>
            <person name="Ohm R."/>
            <person name="Sun H."/>
            <person name="Tunlid A."/>
            <person name="Henrissat B."/>
            <person name="Grigoriev I.V."/>
            <person name="Hibbett D.S."/>
            <person name="Martin F."/>
        </authorList>
    </citation>
    <scope>NUCLEOTIDE SEQUENCE [LARGE SCALE GENOMIC DNA]</scope>
    <source>
        <strain evidence="2">UH-Slu-Lm8-n1</strain>
    </source>
</reference>
<dbReference type="AlphaFoldDB" id="A0A0D0AFD8"/>
<reference evidence="1 2" key="1">
    <citation type="submission" date="2014-04" db="EMBL/GenBank/DDBJ databases">
        <authorList>
            <consortium name="DOE Joint Genome Institute"/>
            <person name="Kuo A."/>
            <person name="Ruytinx J."/>
            <person name="Rineau F."/>
            <person name="Colpaert J."/>
            <person name="Kohler A."/>
            <person name="Nagy L.G."/>
            <person name="Floudas D."/>
            <person name="Copeland A."/>
            <person name="Barry K.W."/>
            <person name="Cichocki N."/>
            <person name="Veneault-Fourrey C."/>
            <person name="LaButti K."/>
            <person name="Lindquist E.A."/>
            <person name="Lipzen A."/>
            <person name="Lundell T."/>
            <person name="Morin E."/>
            <person name="Murat C."/>
            <person name="Sun H."/>
            <person name="Tunlid A."/>
            <person name="Henrissat B."/>
            <person name="Grigoriev I.V."/>
            <person name="Hibbett D.S."/>
            <person name="Martin F."/>
            <person name="Nordberg H.P."/>
            <person name="Cantor M.N."/>
            <person name="Hua S.X."/>
        </authorList>
    </citation>
    <scope>NUCLEOTIDE SEQUENCE [LARGE SCALE GENOMIC DNA]</scope>
    <source>
        <strain evidence="1 2">UH-Slu-Lm8-n1</strain>
    </source>
</reference>
<organism evidence="1 2">
    <name type="scientific">Suillus luteus UH-Slu-Lm8-n1</name>
    <dbReference type="NCBI Taxonomy" id="930992"/>
    <lineage>
        <taxon>Eukaryota</taxon>
        <taxon>Fungi</taxon>
        <taxon>Dikarya</taxon>
        <taxon>Basidiomycota</taxon>
        <taxon>Agaricomycotina</taxon>
        <taxon>Agaricomycetes</taxon>
        <taxon>Agaricomycetidae</taxon>
        <taxon>Boletales</taxon>
        <taxon>Suillineae</taxon>
        <taxon>Suillaceae</taxon>
        <taxon>Suillus</taxon>
    </lineage>
</organism>